<proteinExistence type="predicted"/>
<reference evidence="2 3" key="1">
    <citation type="submission" date="2019-06" db="EMBL/GenBank/DDBJ databases">
        <title>Draft genomes of female and male turbot (Scophthalmus maximus).</title>
        <authorList>
            <person name="Xu H."/>
            <person name="Xu X.-W."/>
            <person name="Shao C."/>
            <person name="Chen S."/>
        </authorList>
    </citation>
    <scope>NUCLEOTIDE SEQUENCE [LARGE SCALE GENOMIC DNA]</scope>
    <source>
        <strain evidence="2">Ysfricsl-2016a</strain>
        <tissue evidence="2">Blood</tissue>
    </source>
</reference>
<organism evidence="2 3">
    <name type="scientific">Scophthalmus maximus</name>
    <name type="common">Turbot</name>
    <name type="synonym">Psetta maxima</name>
    <dbReference type="NCBI Taxonomy" id="52904"/>
    <lineage>
        <taxon>Eukaryota</taxon>
        <taxon>Metazoa</taxon>
        <taxon>Chordata</taxon>
        <taxon>Craniata</taxon>
        <taxon>Vertebrata</taxon>
        <taxon>Euteleostomi</taxon>
        <taxon>Actinopterygii</taxon>
        <taxon>Neopterygii</taxon>
        <taxon>Teleostei</taxon>
        <taxon>Neoteleostei</taxon>
        <taxon>Acanthomorphata</taxon>
        <taxon>Carangaria</taxon>
        <taxon>Pleuronectiformes</taxon>
        <taxon>Pleuronectoidei</taxon>
        <taxon>Scophthalmidae</taxon>
        <taxon>Scophthalmus</taxon>
    </lineage>
</organism>
<dbReference type="Proteomes" id="UP000438429">
    <property type="component" value="Unassembled WGS sequence"/>
</dbReference>
<gene>
    <name evidence="2" type="ORF">F2P81_015738</name>
</gene>
<feature type="compositionally biased region" description="Acidic residues" evidence="1">
    <location>
        <begin position="1"/>
        <end position="21"/>
    </location>
</feature>
<sequence length="73" mass="8648">MTDRLLEEEEDEEEEEEEEERDLVPKLPRVHSNFYAPFKLKLFTRPKENSLSLQTFSLNIFILSTSRSLSVCL</sequence>
<accession>A0A6A4SAB7</accession>
<evidence type="ECO:0000256" key="1">
    <source>
        <dbReference type="SAM" id="MobiDB-lite"/>
    </source>
</evidence>
<comment type="caution">
    <text evidence="2">The sequence shown here is derived from an EMBL/GenBank/DDBJ whole genome shotgun (WGS) entry which is preliminary data.</text>
</comment>
<feature type="region of interest" description="Disordered" evidence="1">
    <location>
        <begin position="1"/>
        <end position="23"/>
    </location>
</feature>
<dbReference type="EMBL" id="VEVO01000014">
    <property type="protein sequence ID" value="KAF0031183.1"/>
    <property type="molecule type" value="Genomic_DNA"/>
</dbReference>
<protein>
    <submittedName>
        <fullName evidence="2">Uncharacterized protein</fullName>
    </submittedName>
</protein>
<dbReference type="AlphaFoldDB" id="A0A6A4SAB7"/>
<evidence type="ECO:0000313" key="3">
    <source>
        <dbReference type="Proteomes" id="UP000438429"/>
    </source>
</evidence>
<name>A0A6A4SAB7_SCOMX</name>
<evidence type="ECO:0000313" key="2">
    <source>
        <dbReference type="EMBL" id="KAF0031183.1"/>
    </source>
</evidence>